<feature type="region of interest" description="Disordered" evidence="1">
    <location>
        <begin position="3081"/>
        <end position="3158"/>
    </location>
</feature>
<name>A0A2A9NUT2_9AGAR</name>
<dbReference type="PANTHER" id="PTHR32085:SF3">
    <property type="entry name" value="PROTEIN CSF1"/>
    <property type="match status" value="1"/>
</dbReference>
<sequence length="3264" mass="366084">MLDRLVLVSCICIGLALVIYFFYWNRFLALLIGSFLRILYWRNEGSSIWIEIGSIQFSILAGRILLKDVHYHSCNQTIKVLKGQIQWRYWIRRPTSEEEMGSPFGEIPKPPFRPLSCRIQVTLHGFEWFLYNRTAAYDHILSQMNVENPGRTESRSIRGRKFGKGNSRVDTSAPPWNIVSFLRIPLIVRPALDWFKGQLPSLDPMDLFPVGIEGVKGAIICGNSSTPQLLLAEFQRAEGTYGYVSARSKHDPYKQLLTLRFQRASISYVENERYIDPMLSIGQLTHGFVSEHSPPSQNLHYRSFDKFWRQSKLYSFVDKYMTSRRGIWHQRAIFSRLHRKSHKHSDESTPIGADFSHVEYAMRPKLLEAPVIELSYYCDAVGHVPDNPEHSATNIPTDIGNSGTDPEWGIDINVYNGTINYGPWADRQRIELQKTFFPMSCQNAEITPHLQPGDLRTWTAMQVLVELRGNTTWHIPFREASKDWQWDGKVDIPNRPRKREPALIQIAIGDSSSIRYTIPMVADVHGYTSTTELHLDGIMVTSSLNDIRLIHAETCRVRCEMPSPLQWNSERMWQISVTLREPLLNLIRDHINMFTDLGKDWAAGPPHDYYRFIPTVYNIDIDMHRYDLTLYLNDNNIIDKPLIKEENVIFTTSGIHIKNKVTIPSNVFRPERTTVPFSVEAPDVTFTLSLPRWNTNALHVPKDGNTLGKASYVRLDGSYLYYAQVRPDNVEQLNLNFTVRNIIYKTLGWSIRYFLVLKDNYFGSFTHFSTLCEYLTKRDKGLSPGDPIMLKYRPGKANMMQVTMSLHASSASLVLPAGLPGYESMTNQSNNAKIGACLILRAPEMQLHLRSHDHFMEMSLNADTVSGFIDPHYPENLVHVESKGKRRALLIIDGIDVAAHRLFGPQPRNATYVCIWEIQLGDVRTVLSAHDARTLVAVGDAFRTNFVDLVNAPSAEFLPRIESDVTFYRVSLASVDITWQTNRAALAIGIPKGVVVNTNDLGSQYHQKLISLRVPSIIIKALLRSKQERAPWLEAAILETNVYLDTYLAPRGFRDHTQRQIAFIREQDQLSGRAHQMFGPCLRSQTGGQKGHSFNDSMILSHMNGVFLPQPIVPDPSHRLHATKETNVSRTASYIPHDLRHDPSVSDSDGETGISEAERDARLAKTRSTTPLPHTIEEESITSGDESDDADLTAETSSDSGWSDLGDQAEDGPDETLLKWYARLCRHYILRQRGEAAIWNGPPFVLTKDRRILHFSGHPSKMEGYPTSAAINVATNDGDCDVATIHIVSRRGTRLKATPLIVPTINFLAEDVEQNPLGPELLVDSLLVKHLGGLGGKSTSRMNWRANFPLAIIQIVQHLPVTAEREPLISRNLDKLLVPSKSDITAIMEIRIEGFASSGTMKQGSLVCHNTLKCTSIGFRTSLDGLTTDLVPTQETSATFALANTRLYMGQEAVEIDLGSIKTSVAPRSPEFVAATSLAVAQSAGQVIATINNLRESTINTQKTTVHSILTSSSGLPVVEPLSTIQPSYLVQSGVPHDLRLDTKCKFLFHLRDCLWNLRSARHSFQFTYNVSYVVSDDIFRNELTLRLRALDPDTLLSSIESLFYRGEINTEYQEQQANSRSTSIRSGEISLEISDPSGKSPSRLHVSGMHGTLRVASFDVHRNNTPVAKSMSQTSLRPDKRLLLQKTSASLMIGDVSMIVLPHLITFSRHLVRLKSSLEPELDDDQSQVVATKKPFRFMTTEVILSARRLHLQAAAENIIFEIGTGHVQGTLSSLRRSHDQQDESTNTSLMFGDLYFRARSSQTAEIPGQDILAAVEVASGKLSIVGRQESRSRARLRLVFSSDTLQLKVPRSALRLYHFVEEWRDDYLPELESTMKAFLSEIKKPHKVQRSTPPRSLRQVAIQLHGKIGHFGVALQVMHGTWLSWDIYNIAGYVVSANTSSPTEMYSFGLQISSTAISVSARPSTHLKMALPSFTITGRYDGLSVHVLALIDFIEVKIKPSHWDKLLMVQQKFGQDFNDLLSLMQERKLKRASTVEEPALREHKLRYGGFLKMRGFRIGLEGMTSTVYLQCQDIGSGLDSAAGNSWHVTLSNLALSLVPRSTVTHPGSSFNRKQGSAFVVIDFMISAESGSSDTSLSIENRLRVSVTKIHAVMQPSSINEVGEFVDEIQFEVLGRKEQRSLELAAFKEKTRSVLKTFDVRLPDVHSEETTSWLDSYVIDIIVQHVGVAFPLAHDEDSELSGSKIQDTTSVRAFLFSVSKIEFGSHRGETSQITMRDFSFQFVPRFRQSVPSDFSGEIHQTKNRLIYPEMKAHLRATRVAKGRRLWLSAIVSGFILDIDSTISEYIFSLIDVYRRGRESVERISATVPLTPSTSPRTLASGFIPEERPPSTAASHIFGSFKFLSGKVRLYNVRASEVARSPTLAPLPKDAPDDQLLRLGVEIFNLPEVSVWTEYRATPTSHKLKKVQRPEPSTLMFRSTIHSSENTLRPTALQFISEVVGSVERRLRKISNRRPSLAPSTMSQLPSAISSPGFEIKEMNFGLRISFSLRIDRSRLEFTCQPDVNVIAGLHWESGGFAINVFPGAQKVTFTGTVGGLSVGLKHGFLSEDCVKLDARNLAFTLTLAKLRGHSPISINCISLVLDTEFLGTIRFSRLQDVLCFKAVWLDNIPILNSQQPLSLKSPRAVNPPNGSKQSLITAILVRIRRIMVDVDLGQSISTVTLDLSNSVLRTNLSDSLHEVSISVQEVAIRAVGNMAGRLHVRNCVFQTTRRFGESLAGQRRMVELRMTSGPLSADLHSEHQKLLRYRAEPLAIEIYDDWSNLSSNNQNPLQLAFTVASPAILAVVTVGTVPKLMAYANKFQANLNAQRDGASRESAAFNKARSLRVDNPLTTVAEAMLQSARTRLKRAENALSYMIRQHLSFRLDRLHLVVFPRTVDDNELASFVGEKVRARLDRLIISGNSPAERDLHLSFSSMGISRHTQLIQRPVSDVTPEAHAWLMALLEGGLEATIVGLPCMRMHMASEQVPTDRSIILSYDFNSEFIRREGAKDEHEDIYITLNVSLYSWLTILRKNLTREMEQVRNATDRQHGTKNASPLLKTPAQKSTADSNEISPASTRDVSASVSSPVLSPLSPSTAARHKKIVPGETSTSPETLAPVVPFPTISTRDVADSSDKELKIPTTGMDGVVYVPRSRNIERLKMQQLGEATPDVMHPFFMKKAGFNLEDSLPQYVHEYATIPLEEIMEILLRIYSRQLLTVQKRDSL</sequence>
<dbReference type="InterPro" id="IPR029636">
    <property type="entry name" value="Csf1"/>
</dbReference>
<evidence type="ECO:0000313" key="5">
    <source>
        <dbReference type="Proteomes" id="UP000242287"/>
    </source>
</evidence>
<reference evidence="4 5" key="1">
    <citation type="submission" date="2014-02" db="EMBL/GenBank/DDBJ databases">
        <title>Transposable element dynamics among asymbiotic and ectomycorrhizal Amanita fungi.</title>
        <authorList>
            <consortium name="DOE Joint Genome Institute"/>
            <person name="Hess J."/>
            <person name="Skrede I."/>
            <person name="Wolfe B."/>
            <person name="LaButti K."/>
            <person name="Ohm R.A."/>
            <person name="Grigoriev I.V."/>
            <person name="Pringle A."/>
        </authorList>
    </citation>
    <scope>NUCLEOTIDE SEQUENCE [LARGE SCALE GENOMIC DNA]</scope>
    <source>
        <strain evidence="4 5">SKay4041</strain>
    </source>
</reference>
<keyword evidence="2" id="KW-0472">Membrane</keyword>
<feature type="compositionally biased region" description="Low complexity" evidence="1">
    <location>
        <begin position="3120"/>
        <end position="3137"/>
    </location>
</feature>
<organism evidence="4 5">
    <name type="scientific">Amanita thiersii Skay4041</name>
    <dbReference type="NCBI Taxonomy" id="703135"/>
    <lineage>
        <taxon>Eukaryota</taxon>
        <taxon>Fungi</taxon>
        <taxon>Dikarya</taxon>
        <taxon>Basidiomycota</taxon>
        <taxon>Agaricomycotina</taxon>
        <taxon>Agaricomycetes</taxon>
        <taxon>Agaricomycetidae</taxon>
        <taxon>Agaricales</taxon>
        <taxon>Pluteineae</taxon>
        <taxon>Amanitaceae</taxon>
        <taxon>Amanita</taxon>
    </lineage>
</organism>
<dbReference type="Pfam" id="PF21678">
    <property type="entry name" value="Csf1_N"/>
    <property type="match status" value="1"/>
</dbReference>
<dbReference type="Proteomes" id="UP000242287">
    <property type="component" value="Unassembled WGS sequence"/>
</dbReference>
<keyword evidence="2" id="KW-1133">Transmembrane helix</keyword>
<proteinExistence type="predicted"/>
<feature type="domain" description="Csf1 N-terminal" evidence="3">
    <location>
        <begin position="19"/>
        <end position="776"/>
    </location>
</feature>
<feature type="transmembrane region" description="Helical" evidence="2">
    <location>
        <begin position="6"/>
        <end position="36"/>
    </location>
</feature>
<dbReference type="GO" id="GO:0006113">
    <property type="term" value="P:fermentation"/>
    <property type="evidence" value="ECO:0007669"/>
    <property type="project" value="InterPro"/>
</dbReference>
<dbReference type="InterPro" id="IPR048636">
    <property type="entry name" value="Csf1_N"/>
</dbReference>
<gene>
    <name evidence="4" type="ORF">AMATHDRAFT_74889</name>
</gene>
<feature type="region of interest" description="Disordered" evidence="1">
    <location>
        <begin position="1125"/>
        <end position="1210"/>
    </location>
</feature>
<evidence type="ECO:0000259" key="3">
    <source>
        <dbReference type="Pfam" id="PF21678"/>
    </source>
</evidence>
<dbReference type="OrthoDB" id="10051416at2759"/>
<dbReference type="EMBL" id="KZ301987">
    <property type="protein sequence ID" value="PFH51536.1"/>
    <property type="molecule type" value="Genomic_DNA"/>
</dbReference>
<evidence type="ECO:0000313" key="4">
    <source>
        <dbReference type="EMBL" id="PFH51536.1"/>
    </source>
</evidence>
<protein>
    <recommendedName>
        <fullName evidence="3">Csf1 N-terminal domain-containing protein</fullName>
    </recommendedName>
</protein>
<dbReference type="STRING" id="703135.A0A2A9NUT2"/>
<evidence type="ECO:0000256" key="2">
    <source>
        <dbReference type="SAM" id="Phobius"/>
    </source>
</evidence>
<evidence type="ECO:0000256" key="1">
    <source>
        <dbReference type="SAM" id="MobiDB-lite"/>
    </source>
</evidence>
<dbReference type="GO" id="GO:0016020">
    <property type="term" value="C:membrane"/>
    <property type="evidence" value="ECO:0007669"/>
    <property type="project" value="InterPro"/>
</dbReference>
<dbReference type="PANTHER" id="PTHR32085">
    <property type="entry name" value="PROTEIN CSF1"/>
    <property type="match status" value="1"/>
</dbReference>
<keyword evidence="2" id="KW-0812">Transmembrane</keyword>
<feature type="compositionally biased region" description="Polar residues" evidence="1">
    <location>
        <begin position="3102"/>
        <end position="3119"/>
    </location>
</feature>
<keyword evidence="5" id="KW-1185">Reference proteome</keyword>
<accession>A0A2A9NUT2</accession>